<dbReference type="Pfam" id="PF13203">
    <property type="entry name" value="DUF2201_N"/>
    <property type="match status" value="1"/>
</dbReference>
<name>A0A4R3REX6_9HYPH</name>
<sequence length="412" mass="44528">MSAFQLVDNARAVLMTEQPFYATLSLHLELVEDPACKEMWTDGASLGFNPSFVEGLKPSVLRGYVASAVSSCARLHHVRRGNRAPEEWKKACAYSVNPELKEAGFNLPEGALINPAYTDLSEEEIFQRLQKAKQDGDKGKPNDQQGAGHQQPSPSSASGKPDGNQTGAPGDQPSAAMVEIRDAAPAHEPGKLTASENEWKANVRQALAVAKAHNAGSIPGFLQEIDAVTIAPRYNWKEELRAFIDQSSVKDYSWMNPNRRYIGAGLILPGLVADSLSHVVYVVDDSSSIDQDAFAACSAEAKAALDEGAADKITVIFCNVAVHQVLTFERGEEMQIKARGSGGTRFAPAFEWIEDNAPDASAIVYLTDLDCKPEHFGEQPAAPVIWAAYGERKTIARLAAKVPFGEVLHLAV</sequence>
<gene>
    <name evidence="4" type="ORF">EV129_11381</name>
</gene>
<proteinExistence type="predicted"/>
<evidence type="ECO:0000259" key="2">
    <source>
        <dbReference type="Pfam" id="PF09967"/>
    </source>
</evidence>
<organism evidence="4 5">
    <name type="scientific">Rhizobium azibense</name>
    <dbReference type="NCBI Taxonomy" id="1136135"/>
    <lineage>
        <taxon>Bacteria</taxon>
        <taxon>Pseudomonadati</taxon>
        <taxon>Pseudomonadota</taxon>
        <taxon>Alphaproteobacteria</taxon>
        <taxon>Hyphomicrobiales</taxon>
        <taxon>Rhizobiaceae</taxon>
        <taxon>Rhizobium/Agrobacterium group</taxon>
        <taxon>Rhizobium</taxon>
    </lineage>
</organism>
<accession>A0A4R3REX6</accession>
<dbReference type="Pfam" id="PF09967">
    <property type="entry name" value="DUF2201"/>
    <property type="match status" value="1"/>
</dbReference>
<comment type="caution">
    <text evidence="4">The sequence shown here is derived from an EMBL/GenBank/DDBJ whole genome shotgun (WGS) entry which is preliminary data.</text>
</comment>
<evidence type="ECO:0000313" key="4">
    <source>
        <dbReference type="EMBL" id="TCU34098.1"/>
    </source>
</evidence>
<feature type="domain" description="Putative metallopeptidase" evidence="3">
    <location>
        <begin position="8"/>
        <end position="271"/>
    </location>
</feature>
<dbReference type="EMBL" id="SMBK01000013">
    <property type="protein sequence ID" value="TCU34098.1"/>
    <property type="molecule type" value="Genomic_DNA"/>
</dbReference>
<dbReference type="InterPro" id="IPR025154">
    <property type="entry name" value="Put_metallopeptidase_dom"/>
</dbReference>
<feature type="region of interest" description="Disordered" evidence="1">
    <location>
        <begin position="131"/>
        <end position="173"/>
    </location>
</feature>
<evidence type="ECO:0000259" key="3">
    <source>
        <dbReference type="Pfam" id="PF13203"/>
    </source>
</evidence>
<reference evidence="4 5" key="1">
    <citation type="submission" date="2019-03" db="EMBL/GenBank/DDBJ databases">
        <title>Genomic Encyclopedia of Type Strains, Phase IV (KMG-V): Genome sequencing to study the core and pangenomes of soil and plant-associated prokaryotes.</title>
        <authorList>
            <person name="Whitman W."/>
        </authorList>
    </citation>
    <scope>NUCLEOTIDE SEQUENCE [LARGE SCALE GENOMIC DNA]</scope>
    <source>
        <strain evidence="4 5">IE4868</strain>
    </source>
</reference>
<feature type="compositionally biased region" description="Basic and acidic residues" evidence="1">
    <location>
        <begin position="132"/>
        <end position="141"/>
    </location>
</feature>
<evidence type="ECO:0000256" key="1">
    <source>
        <dbReference type="SAM" id="MobiDB-lite"/>
    </source>
</evidence>
<dbReference type="InterPro" id="IPR018698">
    <property type="entry name" value="VWA-like_dom"/>
</dbReference>
<dbReference type="PANTHER" id="PTHR38730:SF1">
    <property type="entry name" value="SLL7028 PROTEIN"/>
    <property type="match status" value="1"/>
</dbReference>
<feature type="compositionally biased region" description="Polar residues" evidence="1">
    <location>
        <begin position="142"/>
        <end position="167"/>
    </location>
</feature>
<dbReference type="AlphaFoldDB" id="A0A4R3REX6"/>
<feature type="domain" description="VWA-like" evidence="2">
    <location>
        <begin position="279"/>
        <end position="410"/>
    </location>
</feature>
<evidence type="ECO:0000313" key="5">
    <source>
        <dbReference type="Proteomes" id="UP000295507"/>
    </source>
</evidence>
<dbReference type="RefSeq" id="WP_132552865.1">
    <property type="nucleotide sequence ID" value="NZ_SMBK01000013.1"/>
</dbReference>
<protein>
    <submittedName>
        <fullName evidence="4">Putative metal-dependent peptidase</fullName>
    </submittedName>
</protein>
<dbReference type="PANTHER" id="PTHR38730">
    <property type="entry name" value="SLL7028 PROTEIN"/>
    <property type="match status" value="1"/>
</dbReference>
<dbReference type="Proteomes" id="UP000295507">
    <property type="component" value="Unassembled WGS sequence"/>
</dbReference>